<proteinExistence type="predicted"/>
<reference evidence="1 2" key="1">
    <citation type="journal article" date="2020" name="Front. Microbiol.">
        <title>Phenotypic and Genetic Characterization of the Cheese Ripening Yeast Geotrichum candidum.</title>
        <authorList>
            <person name="Perkins V."/>
            <person name="Vignola S."/>
            <person name="Lessard M.H."/>
            <person name="Plante P.L."/>
            <person name="Corbeil J."/>
            <person name="Dugat-Bony E."/>
            <person name="Frenette M."/>
            <person name="Labrie S."/>
        </authorList>
    </citation>
    <scope>NUCLEOTIDE SEQUENCE [LARGE SCALE GENOMIC DNA]</scope>
    <source>
        <strain evidence="1 2">LMA-1147</strain>
    </source>
</reference>
<organism evidence="1 2">
    <name type="scientific">Geotrichum galactomycetum</name>
    <dbReference type="NCBI Taxonomy" id="27317"/>
    <lineage>
        <taxon>Eukaryota</taxon>
        <taxon>Fungi</taxon>
        <taxon>Dikarya</taxon>
        <taxon>Ascomycota</taxon>
        <taxon>Saccharomycotina</taxon>
        <taxon>Dipodascomycetes</taxon>
        <taxon>Dipodascales</taxon>
        <taxon>Dipodascaceae</taxon>
        <taxon>Geotrichum</taxon>
    </lineage>
</organism>
<dbReference type="Proteomes" id="UP000744676">
    <property type="component" value="Unassembled WGS sequence"/>
</dbReference>
<sequence>MEVQKRNISARKSAVDLLNSKLEKWRADENIVNDIPQYQDEFKQLLTRLNQQFPIKTPFFGQLETEFAKLVNLAYSKKLLSYVSKIRDGAKLVEKHISAKDFEKALTVQNDLLATEETLNQISLDDSKPTPVRNTALKTLYYFNKNIRGKLQAFLDIQFREFFESAEWPVKTLQPKFYSQFVSLFEKYLSTEINPAISTLSDPLASFKILAEPIDLRFKYHFEGNAVTNRPDKPEWAFHHFLNIIDSHFGFLAGPVTEVLNKSQFFAERNGVYEFITAFLPSIKSKVFALFEEVSESPNLLSHLVYETVLFDNALKEKYYYLPYGKKIWKGVAGELLCNANWFQKWLAVETESATERYLQIETASNAFEIDYDAIDPSETAPTISAVNLKDLLETITDHYSSLSSVRFRLRYFLAVQVNLLDKYYARLIESMEAFDSMTSGFTRATLDQSSKDAIKAVTQHAVEGTVFDETNTGYKDLCTRVETAIVNLLKRELQHSMKDYFKKSDWAELTEQETSGSAVGEPGVSRQLAQPAKHIAGLFVFLERFFGVADYTRVRRRYTRELETYFWNYIIGANRFVAASGDQLCRDVEALGASKRLQQAARVLALPPVSSASASEGDISASALYSAVVATDFERLEAIKLQLGIDLTFEDIRRLLDRRADLA</sequence>
<name>A0ACB6VAE2_9ASCO</name>
<dbReference type="EMBL" id="QVQA01000003">
    <property type="protein sequence ID" value="KAF5102760.1"/>
    <property type="molecule type" value="Genomic_DNA"/>
</dbReference>
<accession>A0ACB6VAE2</accession>
<gene>
    <name evidence="1" type="ORF">D0Z00_000252</name>
</gene>
<comment type="caution">
    <text evidence="1">The sequence shown here is derived from an EMBL/GenBank/DDBJ whole genome shotgun (WGS) entry which is preliminary data.</text>
</comment>
<evidence type="ECO:0000313" key="2">
    <source>
        <dbReference type="Proteomes" id="UP000744676"/>
    </source>
</evidence>
<protein>
    <submittedName>
        <fullName evidence="1">Uncharacterized protein</fullName>
    </submittedName>
</protein>
<keyword evidence="2" id="KW-1185">Reference proteome</keyword>
<evidence type="ECO:0000313" key="1">
    <source>
        <dbReference type="EMBL" id="KAF5102760.1"/>
    </source>
</evidence>